<dbReference type="Proteomes" id="UP001196413">
    <property type="component" value="Unassembled WGS sequence"/>
</dbReference>
<sequence>MHLITIQHAFRLINWFFLCFVEFCFESSHKINLLTTMARLSYDSFKISMLATISTVFGCGVMPAGQRSTRSFTVSGFTLPVAMAYSTDVVVRHQVSGIAESQERARAIVERLYLKQSLILSRGKVVTRSYLMLQSLPYWTNSLLEPHTNHCYARKFSLV</sequence>
<organism evidence="1 2">
    <name type="scientific">Parelaphostrongylus tenuis</name>
    <name type="common">Meningeal worm</name>
    <dbReference type="NCBI Taxonomy" id="148309"/>
    <lineage>
        <taxon>Eukaryota</taxon>
        <taxon>Metazoa</taxon>
        <taxon>Ecdysozoa</taxon>
        <taxon>Nematoda</taxon>
        <taxon>Chromadorea</taxon>
        <taxon>Rhabditida</taxon>
        <taxon>Rhabditina</taxon>
        <taxon>Rhabditomorpha</taxon>
        <taxon>Strongyloidea</taxon>
        <taxon>Metastrongylidae</taxon>
        <taxon>Parelaphostrongylus</taxon>
    </lineage>
</organism>
<gene>
    <name evidence="1" type="ORF">KIN20_016486</name>
</gene>
<dbReference type="AlphaFoldDB" id="A0AAD5N1F9"/>
<comment type="caution">
    <text evidence="1">The sequence shown here is derived from an EMBL/GenBank/DDBJ whole genome shotgun (WGS) entry which is preliminary data.</text>
</comment>
<keyword evidence="2" id="KW-1185">Reference proteome</keyword>
<dbReference type="EMBL" id="JAHQIW010003309">
    <property type="protein sequence ID" value="KAJ1358156.1"/>
    <property type="molecule type" value="Genomic_DNA"/>
</dbReference>
<protein>
    <submittedName>
        <fullName evidence="1">Uncharacterized protein</fullName>
    </submittedName>
</protein>
<evidence type="ECO:0000313" key="1">
    <source>
        <dbReference type="EMBL" id="KAJ1358156.1"/>
    </source>
</evidence>
<name>A0AAD5N1F9_PARTN</name>
<proteinExistence type="predicted"/>
<evidence type="ECO:0000313" key="2">
    <source>
        <dbReference type="Proteomes" id="UP001196413"/>
    </source>
</evidence>
<reference evidence="1" key="1">
    <citation type="submission" date="2021-06" db="EMBL/GenBank/DDBJ databases">
        <title>Parelaphostrongylus tenuis whole genome reference sequence.</title>
        <authorList>
            <person name="Garwood T.J."/>
            <person name="Larsen P.A."/>
            <person name="Fountain-Jones N.M."/>
            <person name="Garbe J.R."/>
            <person name="Macchietto M.G."/>
            <person name="Kania S.A."/>
            <person name="Gerhold R.W."/>
            <person name="Richards J.E."/>
            <person name="Wolf T.M."/>
        </authorList>
    </citation>
    <scope>NUCLEOTIDE SEQUENCE</scope>
    <source>
        <strain evidence="1">MNPRO001-30</strain>
        <tissue evidence="1">Meninges</tissue>
    </source>
</reference>
<accession>A0AAD5N1F9</accession>